<evidence type="ECO:0000256" key="5">
    <source>
        <dbReference type="ARBA" id="ARBA00022801"/>
    </source>
</evidence>
<evidence type="ECO:0000313" key="11">
    <source>
        <dbReference type="Proteomes" id="UP000484076"/>
    </source>
</evidence>
<dbReference type="InterPro" id="IPR050556">
    <property type="entry name" value="Type_II_TA_system_RNase"/>
</dbReference>
<comment type="similarity">
    <text evidence="7 8">Belongs to the PINc/VapC protein family.</text>
</comment>
<evidence type="ECO:0000256" key="8">
    <source>
        <dbReference type="HAMAP-Rule" id="MF_00265"/>
    </source>
</evidence>
<dbReference type="CDD" id="cd18731">
    <property type="entry name" value="PIN_NgFitB-like"/>
    <property type="match status" value="1"/>
</dbReference>
<evidence type="ECO:0000256" key="7">
    <source>
        <dbReference type="ARBA" id="ARBA00038093"/>
    </source>
</evidence>
<dbReference type="EMBL" id="WHUT02000020">
    <property type="protein sequence ID" value="NUB46754.1"/>
    <property type="molecule type" value="Genomic_DNA"/>
</dbReference>
<dbReference type="InterPro" id="IPR002716">
    <property type="entry name" value="PIN_dom"/>
</dbReference>
<keyword evidence="8" id="KW-0800">Toxin</keyword>
<evidence type="ECO:0000256" key="6">
    <source>
        <dbReference type="ARBA" id="ARBA00022842"/>
    </source>
</evidence>
<evidence type="ECO:0000256" key="2">
    <source>
        <dbReference type="ARBA" id="ARBA00022649"/>
    </source>
</evidence>
<dbReference type="Proteomes" id="UP000484076">
    <property type="component" value="Unassembled WGS sequence"/>
</dbReference>
<dbReference type="HAMAP" id="MF_00265">
    <property type="entry name" value="VapC_Nob1"/>
    <property type="match status" value="1"/>
</dbReference>
<feature type="binding site" evidence="8">
    <location>
        <position position="104"/>
    </location>
    <ligand>
        <name>Mg(2+)</name>
        <dbReference type="ChEBI" id="CHEBI:18420"/>
    </ligand>
</feature>
<gene>
    <name evidence="8" type="primary">vapC</name>
    <name evidence="10" type="ORF">GEU84_020380</name>
</gene>
<protein>
    <recommendedName>
        <fullName evidence="8">Ribonuclease VapC</fullName>
        <shortName evidence="8">RNase VapC</shortName>
        <ecNumber evidence="8">3.1.-.-</ecNumber>
    </recommendedName>
    <alternativeName>
        <fullName evidence="8">Toxin VapC</fullName>
    </alternativeName>
</protein>
<feature type="binding site" evidence="8">
    <location>
        <position position="5"/>
    </location>
    <ligand>
        <name>Mg(2+)</name>
        <dbReference type="ChEBI" id="CHEBI:18420"/>
    </ligand>
</feature>
<organism evidence="10 11">
    <name type="scientific">Fertoeibacter niger</name>
    <dbReference type="NCBI Taxonomy" id="2656921"/>
    <lineage>
        <taxon>Bacteria</taxon>
        <taxon>Pseudomonadati</taxon>
        <taxon>Pseudomonadota</taxon>
        <taxon>Alphaproteobacteria</taxon>
        <taxon>Rhodobacterales</taxon>
        <taxon>Paracoccaceae</taxon>
        <taxon>Fertoeibacter</taxon>
    </lineage>
</organism>
<dbReference type="InterPro" id="IPR022907">
    <property type="entry name" value="VapC_family"/>
</dbReference>
<name>A0A8X8H5H4_9RHOB</name>
<keyword evidence="11" id="KW-1185">Reference proteome</keyword>
<dbReference type="RefSeq" id="WP_152828753.1">
    <property type="nucleotide sequence ID" value="NZ_WHUT02000020.1"/>
</dbReference>
<reference evidence="10" key="1">
    <citation type="submission" date="2020-05" db="EMBL/GenBank/DDBJ databases">
        <title>Fertoebacter nigrum gen. nov., sp. nov., a new member of the family Rhodobacteraceae.</title>
        <authorList>
            <person name="Szuroczki S."/>
            <person name="Abbaszade G."/>
            <person name="Buni D."/>
            <person name="Schumann P."/>
            <person name="Toth E."/>
        </authorList>
    </citation>
    <scope>NUCLEOTIDE SEQUENCE</scope>
    <source>
        <strain evidence="10">RG-N-1a</strain>
    </source>
</reference>
<sequence length="140" mass="15239">MILLDTNVISELMRVEPAQIVLDWFGQHEAADLFISAITEAELRTGVAILPDGQRRDRLQLAIDAMIDQDFQTRVLPFDSSAARSYAEIATARRAKGKPIMDADCQIAAIARACGAAIATRNVKDFEGPGISVINPWDAA</sequence>
<dbReference type="GO" id="GO:0000287">
    <property type="term" value="F:magnesium ion binding"/>
    <property type="evidence" value="ECO:0007669"/>
    <property type="project" value="UniProtKB-UniRule"/>
</dbReference>
<proteinExistence type="inferred from homology"/>
<dbReference type="PANTHER" id="PTHR33653:SF1">
    <property type="entry name" value="RIBONUCLEASE VAPC2"/>
    <property type="match status" value="1"/>
</dbReference>
<dbReference type="Gene3D" id="3.40.50.1010">
    <property type="entry name" value="5'-nuclease"/>
    <property type="match status" value="1"/>
</dbReference>
<dbReference type="GO" id="GO:0090729">
    <property type="term" value="F:toxin activity"/>
    <property type="evidence" value="ECO:0007669"/>
    <property type="project" value="UniProtKB-KW"/>
</dbReference>
<keyword evidence="5 8" id="KW-0378">Hydrolase</keyword>
<evidence type="ECO:0000256" key="3">
    <source>
        <dbReference type="ARBA" id="ARBA00022722"/>
    </source>
</evidence>
<evidence type="ECO:0000256" key="1">
    <source>
        <dbReference type="ARBA" id="ARBA00001946"/>
    </source>
</evidence>
<comment type="caution">
    <text evidence="10">The sequence shown here is derived from an EMBL/GenBank/DDBJ whole genome shotgun (WGS) entry which is preliminary data.</text>
</comment>
<accession>A0A8X8H5H4</accession>
<dbReference type="EC" id="3.1.-.-" evidence="8"/>
<feature type="domain" description="PIN" evidence="9">
    <location>
        <begin position="2"/>
        <end position="122"/>
    </location>
</feature>
<dbReference type="GO" id="GO:0016787">
    <property type="term" value="F:hydrolase activity"/>
    <property type="evidence" value="ECO:0007669"/>
    <property type="project" value="UniProtKB-KW"/>
</dbReference>
<dbReference type="Pfam" id="PF01850">
    <property type="entry name" value="PIN"/>
    <property type="match status" value="1"/>
</dbReference>
<dbReference type="GO" id="GO:0004540">
    <property type="term" value="F:RNA nuclease activity"/>
    <property type="evidence" value="ECO:0007669"/>
    <property type="project" value="InterPro"/>
</dbReference>
<evidence type="ECO:0000313" key="10">
    <source>
        <dbReference type="EMBL" id="NUB46754.1"/>
    </source>
</evidence>
<comment type="cofactor">
    <cofactor evidence="1 8">
        <name>Mg(2+)</name>
        <dbReference type="ChEBI" id="CHEBI:18420"/>
    </cofactor>
</comment>
<keyword evidence="4 8" id="KW-0479">Metal-binding</keyword>
<evidence type="ECO:0000256" key="4">
    <source>
        <dbReference type="ARBA" id="ARBA00022723"/>
    </source>
</evidence>
<dbReference type="SUPFAM" id="SSF88723">
    <property type="entry name" value="PIN domain-like"/>
    <property type="match status" value="1"/>
</dbReference>
<dbReference type="InterPro" id="IPR029060">
    <property type="entry name" value="PIN-like_dom_sf"/>
</dbReference>
<keyword evidence="2 8" id="KW-1277">Toxin-antitoxin system</keyword>
<evidence type="ECO:0000259" key="9">
    <source>
        <dbReference type="Pfam" id="PF01850"/>
    </source>
</evidence>
<keyword evidence="6 8" id="KW-0460">Magnesium</keyword>
<dbReference type="AlphaFoldDB" id="A0A8X8H5H4"/>
<dbReference type="PANTHER" id="PTHR33653">
    <property type="entry name" value="RIBONUCLEASE VAPC2"/>
    <property type="match status" value="1"/>
</dbReference>
<comment type="function">
    <text evidence="8">Toxic component of a toxin-antitoxin (TA) system. An RNase.</text>
</comment>
<keyword evidence="3 8" id="KW-0540">Nuclease</keyword>